<accession>A0ABY1R557</accession>
<dbReference type="InterPro" id="IPR036775">
    <property type="entry name" value="DNA_pol_Y-fam_lit_finger_sf"/>
</dbReference>
<evidence type="ECO:0000313" key="3">
    <source>
        <dbReference type="EMBL" id="SMP94260.1"/>
    </source>
</evidence>
<dbReference type="PROSITE" id="PS50173">
    <property type="entry name" value="UMUC"/>
    <property type="match status" value="1"/>
</dbReference>
<proteinExistence type="inferred from homology"/>
<dbReference type="PANTHER" id="PTHR11076">
    <property type="entry name" value="DNA REPAIR POLYMERASE UMUC / TRANSFERASE FAMILY MEMBER"/>
    <property type="match status" value="1"/>
</dbReference>
<dbReference type="SUPFAM" id="SSF56672">
    <property type="entry name" value="DNA/RNA polymerases"/>
    <property type="match status" value="1"/>
</dbReference>
<dbReference type="RefSeq" id="WP_283417195.1">
    <property type="nucleotide sequence ID" value="NZ_FXUO01000005.1"/>
</dbReference>
<dbReference type="SUPFAM" id="SSF100879">
    <property type="entry name" value="Lesion bypass DNA polymerase (Y-family), little finger domain"/>
    <property type="match status" value="1"/>
</dbReference>
<dbReference type="Gene3D" id="1.10.150.20">
    <property type="entry name" value="5' to 3' exonuclease, C-terminal subdomain"/>
    <property type="match status" value="1"/>
</dbReference>
<dbReference type="InterPro" id="IPR001126">
    <property type="entry name" value="UmuC"/>
</dbReference>
<keyword evidence="4" id="KW-1185">Reference proteome</keyword>
<dbReference type="EMBL" id="FXUO01000005">
    <property type="protein sequence ID" value="SMP94260.1"/>
    <property type="molecule type" value="Genomic_DNA"/>
</dbReference>
<gene>
    <name evidence="3" type="ORF">SAMN05421679_105327</name>
</gene>
<dbReference type="Pfam" id="PF00817">
    <property type="entry name" value="IMS"/>
    <property type="match status" value="1"/>
</dbReference>
<protein>
    <submittedName>
        <fullName evidence="3">DNA polymerase V</fullName>
    </submittedName>
</protein>
<sequence length="434" mass="49711">MKILSPFSNMYALLDCNNFFVSCERTLDSTLENQPVVVLSNNDGCVVSRSNEAKALGIPMGAPAFKYKDLFAEHRVRVFSAKFELYNFYSQEVMKIASKYVMKHEVYSIDELFLDFHGFRYFDLEKYCIDIKNKIKVELKGLPVSIGVAPTKTLCKIANHIAKKEPIKYCEGVYIMDSKEKIEAALKDLDVGDVWGIGRKLNAKMMDNGVYKAWDLLQKPEIWIRKIMGIHGVRMINELKGIPQLELDKASPKKSIVVSRSFMKMVTNKEEIAERIETFAIYCAEKLRKQNSCCKVISVFIQTNRFRKELGEYKDGFSIVLPNPSSSSIVLAKYANSIFEAIYKEGFHYKKAGVMVSDFVPDNERLINLFEKDVDSKHIPIMKAIDKLNSKYGKDKIRLGGMSGKNTYGRAILSPEYEEFLKNNILPEANYRFH</sequence>
<dbReference type="PANTHER" id="PTHR11076:SF34">
    <property type="entry name" value="PROTEIN UMUC"/>
    <property type="match status" value="1"/>
</dbReference>
<dbReference type="InterPro" id="IPR043502">
    <property type="entry name" value="DNA/RNA_pol_sf"/>
</dbReference>
<comment type="similarity">
    <text evidence="1">Belongs to the DNA polymerase type-Y family.</text>
</comment>
<comment type="caution">
    <text evidence="3">The sequence shown here is derived from an EMBL/GenBank/DDBJ whole genome shotgun (WGS) entry which is preliminary data.</text>
</comment>
<evidence type="ECO:0000259" key="2">
    <source>
        <dbReference type="PROSITE" id="PS50173"/>
    </source>
</evidence>
<reference evidence="3 4" key="1">
    <citation type="submission" date="2017-05" db="EMBL/GenBank/DDBJ databases">
        <authorList>
            <person name="Varghese N."/>
            <person name="Submissions S."/>
        </authorList>
    </citation>
    <scope>NUCLEOTIDE SEQUENCE [LARGE SCALE GENOMIC DNA]</scope>
    <source>
        <strain evidence="3 4">DSM 18015</strain>
    </source>
</reference>
<dbReference type="InterPro" id="IPR017961">
    <property type="entry name" value="DNA_pol_Y-fam_little_finger"/>
</dbReference>
<feature type="domain" description="UmuC" evidence="2">
    <location>
        <begin position="11"/>
        <end position="198"/>
    </location>
</feature>
<dbReference type="CDD" id="cd01700">
    <property type="entry name" value="PolY_Pol_V_umuC"/>
    <property type="match status" value="1"/>
</dbReference>
<dbReference type="Gene3D" id="3.40.1170.60">
    <property type="match status" value="1"/>
</dbReference>
<dbReference type="Proteomes" id="UP001158050">
    <property type="component" value="Unassembled WGS sequence"/>
</dbReference>
<dbReference type="Pfam" id="PF11799">
    <property type="entry name" value="IMS_C"/>
    <property type="match status" value="1"/>
</dbReference>
<evidence type="ECO:0000313" key="4">
    <source>
        <dbReference type="Proteomes" id="UP001158050"/>
    </source>
</evidence>
<dbReference type="InterPro" id="IPR050116">
    <property type="entry name" value="DNA_polymerase-Y"/>
</dbReference>
<dbReference type="Gene3D" id="3.30.70.270">
    <property type="match status" value="1"/>
</dbReference>
<name>A0ABY1R557_9FLAO</name>
<dbReference type="InterPro" id="IPR043128">
    <property type="entry name" value="Rev_trsase/Diguanyl_cyclase"/>
</dbReference>
<organism evidence="3 4">
    <name type="scientific">Epilithonimonas pallida</name>
    <dbReference type="NCBI Taxonomy" id="373671"/>
    <lineage>
        <taxon>Bacteria</taxon>
        <taxon>Pseudomonadati</taxon>
        <taxon>Bacteroidota</taxon>
        <taxon>Flavobacteriia</taxon>
        <taxon>Flavobacteriales</taxon>
        <taxon>Weeksellaceae</taxon>
        <taxon>Chryseobacterium group</taxon>
        <taxon>Epilithonimonas</taxon>
    </lineage>
</organism>
<dbReference type="Gene3D" id="3.30.1490.100">
    <property type="entry name" value="DNA polymerase, Y-family, little finger domain"/>
    <property type="match status" value="1"/>
</dbReference>
<evidence type="ECO:0000256" key="1">
    <source>
        <dbReference type="ARBA" id="ARBA00010945"/>
    </source>
</evidence>